<dbReference type="SUPFAM" id="SSF55729">
    <property type="entry name" value="Acyl-CoA N-acyltransferases (Nat)"/>
    <property type="match status" value="1"/>
</dbReference>
<dbReference type="Gene3D" id="1.10.730.10">
    <property type="entry name" value="Isoleucyl-tRNA Synthetase, Domain 1"/>
    <property type="match status" value="1"/>
</dbReference>
<feature type="region of interest" description="Disordered" evidence="9">
    <location>
        <begin position="626"/>
        <end position="653"/>
    </location>
</feature>
<dbReference type="EC" id="6.1.1.10" evidence="2"/>
<dbReference type="Pfam" id="PF09334">
    <property type="entry name" value="tRNA-synt_1g"/>
    <property type="match status" value="2"/>
</dbReference>
<feature type="compositionally biased region" description="Low complexity" evidence="9">
    <location>
        <begin position="631"/>
        <end position="645"/>
    </location>
</feature>
<dbReference type="PANTHER" id="PTHR43326">
    <property type="entry name" value="METHIONYL-TRNA SYNTHETASE"/>
    <property type="match status" value="1"/>
</dbReference>
<feature type="region of interest" description="Disordered" evidence="9">
    <location>
        <begin position="1"/>
        <end position="37"/>
    </location>
</feature>
<evidence type="ECO:0000313" key="12">
    <source>
        <dbReference type="EMBL" id="EAQ85967.1"/>
    </source>
</evidence>
<dbReference type="Proteomes" id="UP000001056">
    <property type="component" value="Unassembled WGS sequence"/>
</dbReference>
<dbReference type="eggNOG" id="KOG4135">
    <property type="taxonomic scope" value="Eukaryota"/>
</dbReference>
<dbReference type="Gene3D" id="2.170.220.10">
    <property type="match status" value="1"/>
</dbReference>
<dbReference type="InterPro" id="IPR041872">
    <property type="entry name" value="Anticodon_Met"/>
</dbReference>
<dbReference type="SUPFAM" id="SSF47323">
    <property type="entry name" value="Anticodon-binding domain of a subclass of class I aminoacyl-tRNA synthetases"/>
    <property type="match status" value="1"/>
</dbReference>
<dbReference type="OMA" id="TFIVCEP"/>
<keyword evidence="13" id="KW-1185">Reference proteome</keyword>
<evidence type="ECO:0000256" key="5">
    <source>
        <dbReference type="ARBA" id="ARBA00022840"/>
    </source>
</evidence>
<sequence length="797" mass="89144">MSRRFSSEAPSPPAPPAPPVTPTTPTTPTTFAPPTPEDKPFYVTTPIFYVNAVRLVEPHIGHMYSMVLADVFKRWQTLIGKKAFFVTGTDEHGMKVQQAAALADKEPKQLCDENAEKFEELARMARIDYDRFMRTTDRDHVQAVEHFWSSSTRKPFTGAVYMASAETKNKVEWVEEKNYCFRMTELKDRLLDFYEKNPGWIEPASRMNEVVDWVKNHFEDLSISRPVQRLSWGIRVPEDPSQTIYVWVDALINYITAAGFPDWTPGESHKGGWPADVHVIGKDILRFHCVYWPALLMALDIPLPKKVLVHSHWTLNNKKMSKSVGNVVNPLYAMNRWGVDATRYYLLAQGGIADDANYANDHLVIKYKKYLQGGLGNLLGRLTRPKAWNVRDIVTRSPPDHDFDVMMHSFMPKEIRLDLHATEQMLKGAAPIVASRMEKHEPKEAIRKIFKISTTLNELLSRREPWALVKSEDAADHAVADKTLFLVAEGLRISGILLQPFLPDKAAQLLDTLGVARDKRTFAHAVPRCDMDYGIPMVDPGSGRADGLFPPVVEDMDVEFPGSSKSRQKAKKSKRPEWENTTVTASAIQVSTASEPLTLEDEYENQASWRVSHDKLTFIVCEPLTTTPGCDSPSPSPSTNNDTPTIHAGVPDSPSRMVGDVNLFLYPYEDEDDGEDEDGDSPSATPAYCVGGVDIMIAGLQHRGKGLGRAVVQGFLQYVARHLEDITREYAEDKDMAAAVPGLKLLMAKINQGNEKSLALFRSLGFTQEGEVNYFGEVKLVLQDFDTLAAQVPGGPS</sequence>
<dbReference type="STRING" id="306901.Q2GXT4"/>
<feature type="domain" description="Methionyl-tRNA synthetase anticodon-binding" evidence="11">
    <location>
        <begin position="434"/>
        <end position="517"/>
    </location>
</feature>
<reference evidence="13" key="1">
    <citation type="journal article" date="2015" name="Genome Announc.">
        <title>Draft genome sequence of the cellulolytic fungus Chaetomium globosum.</title>
        <authorList>
            <person name="Cuomo C.A."/>
            <person name="Untereiner W.A."/>
            <person name="Ma L.-J."/>
            <person name="Grabherr M."/>
            <person name="Birren B.W."/>
        </authorList>
    </citation>
    <scope>NUCLEOTIDE SEQUENCE [LARGE SCALE GENOMIC DNA]</scope>
    <source>
        <strain evidence="13">ATCC 6205 / CBS 148.51 / DSM 1962 / NBRC 6347 / NRRL 1970</strain>
    </source>
</reference>
<feature type="compositionally biased region" description="Pro residues" evidence="9">
    <location>
        <begin position="10"/>
        <end position="22"/>
    </location>
</feature>
<organism evidence="12 13">
    <name type="scientific">Chaetomium globosum (strain ATCC 6205 / CBS 148.51 / DSM 1962 / NBRC 6347 / NRRL 1970)</name>
    <name type="common">Soil fungus</name>
    <dbReference type="NCBI Taxonomy" id="306901"/>
    <lineage>
        <taxon>Eukaryota</taxon>
        <taxon>Fungi</taxon>
        <taxon>Dikarya</taxon>
        <taxon>Ascomycota</taxon>
        <taxon>Pezizomycotina</taxon>
        <taxon>Sordariomycetes</taxon>
        <taxon>Sordariomycetidae</taxon>
        <taxon>Sordariales</taxon>
        <taxon>Chaetomiaceae</taxon>
        <taxon>Chaetomium</taxon>
    </lineage>
</organism>
<dbReference type="GO" id="GO:0005524">
    <property type="term" value="F:ATP binding"/>
    <property type="evidence" value="ECO:0007669"/>
    <property type="project" value="UniProtKB-KW"/>
</dbReference>
<dbReference type="InterPro" id="IPR016181">
    <property type="entry name" value="Acyl_CoA_acyltransferase"/>
</dbReference>
<dbReference type="SUPFAM" id="SSF52374">
    <property type="entry name" value="Nucleotidylyl transferase"/>
    <property type="match status" value="1"/>
</dbReference>
<keyword evidence="4 8" id="KW-0547">Nucleotide-binding</keyword>
<evidence type="ECO:0000259" key="11">
    <source>
        <dbReference type="Pfam" id="PF19303"/>
    </source>
</evidence>
<dbReference type="Gene3D" id="3.40.50.620">
    <property type="entry name" value="HUPs"/>
    <property type="match status" value="2"/>
</dbReference>
<dbReference type="Gene3D" id="3.40.630.30">
    <property type="match status" value="1"/>
</dbReference>
<dbReference type="InterPro" id="IPR023457">
    <property type="entry name" value="Met-tRNA_synth_2"/>
</dbReference>
<evidence type="ECO:0000256" key="4">
    <source>
        <dbReference type="ARBA" id="ARBA00022741"/>
    </source>
</evidence>
<feature type="region of interest" description="Disordered" evidence="9">
    <location>
        <begin position="556"/>
        <end position="580"/>
    </location>
</feature>
<dbReference type="PANTHER" id="PTHR43326:SF1">
    <property type="entry name" value="METHIONINE--TRNA LIGASE, MITOCHONDRIAL"/>
    <property type="match status" value="1"/>
</dbReference>
<dbReference type="GO" id="GO:0004825">
    <property type="term" value="F:methionine-tRNA ligase activity"/>
    <property type="evidence" value="ECO:0007669"/>
    <property type="project" value="UniProtKB-EC"/>
</dbReference>
<comment type="similarity">
    <text evidence="1 8">Belongs to the class-I aminoacyl-tRNA synthetase family.</text>
</comment>
<evidence type="ECO:0000256" key="9">
    <source>
        <dbReference type="SAM" id="MobiDB-lite"/>
    </source>
</evidence>
<dbReference type="PRINTS" id="PR01041">
    <property type="entry name" value="TRNASYNTHMET"/>
</dbReference>
<dbReference type="InterPro" id="IPR009080">
    <property type="entry name" value="tRNAsynth_Ia_anticodon-bd"/>
</dbReference>
<accession>Q2GXT4</accession>
<keyword evidence="6 8" id="KW-0648">Protein biosynthesis</keyword>
<keyword evidence="3 8" id="KW-0436">Ligase</keyword>
<dbReference type="InterPro" id="IPR033911">
    <property type="entry name" value="MetRS_core"/>
</dbReference>
<dbReference type="HOGENOM" id="CLU_009710_5_2_1"/>
<evidence type="ECO:0000256" key="3">
    <source>
        <dbReference type="ARBA" id="ARBA00022598"/>
    </source>
</evidence>
<dbReference type="GO" id="GO:0006431">
    <property type="term" value="P:methionyl-tRNA aminoacylation"/>
    <property type="evidence" value="ECO:0007669"/>
    <property type="project" value="InterPro"/>
</dbReference>
<dbReference type="OrthoDB" id="24670at2759"/>
<dbReference type="GeneID" id="4393220"/>
<dbReference type="EMBL" id="CH408033">
    <property type="protein sequence ID" value="EAQ85967.1"/>
    <property type="molecule type" value="Genomic_DNA"/>
</dbReference>
<keyword evidence="7 8" id="KW-0030">Aminoacyl-tRNA synthetase</keyword>
<evidence type="ECO:0000256" key="6">
    <source>
        <dbReference type="ARBA" id="ARBA00022917"/>
    </source>
</evidence>
<gene>
    <name evidence="12" type="ORF">CHGG_07220</name>
</gene>
<name>Q2GXT4_CHAGB</name>
<dbReference type="AlphaFoldDB" id="Q2GXT4"/>
<dbReference type="FunCoup" id="Q2GXT4">
    <property type="interactions" value="474"/>
</dbReference>
<feature type="compositionally biased region" description="Low complexity" evidence="9">
    <location>
        <begin position="23"/>
        <end position="32"/>
    </location>
</feature>
<protein>
    <recommendedName>
        <fullName evidence="2">methionine--tRNA ligase</fullName>
        <ecNumber evidence="2">6.1.1.10</ecNumber>
    </recommendedName>
</protein>
<dbReference type="Pfam" id="PF19303">
    <property type="entry name" value="Anticodon_3"/>
    <property type="match status" value="1"/>
</dbReference>
<dbReference type="RefSeq" id="XP_001224876.1">
    <property type="nucleotide sequence ID" value="XM_001224875.1"/>
</dbReference>
<evidence type="ECO:0000256" key="7">
    <source>
        <dbReference type="ARBA" id="ARBA00023146"/>
    </source>
</evidence>
<evidence type="ECO:0000256" key="1">
    <source>
        <dbReference type="ARBA" id="ARBA00005594"/>
    </source>
</evidence>
<evidence type="ECO:0000256" key="8">
    <source>
        <dbReference type="RuleBase" id="RU363039"/>
    </source>
</evidence>
<dbReference type="InterPro" id="IPR014729">
    <property type="entry name" value="Rossmann-like_a/b/a_fold"/>
</dbReference>
<evidence type="ECO:0000313" key="13">
    <source>
        <dbReference type="Proteomes" id="UP000001056"/>
    </source>
</evidence>
<dbReference type="InParanoid" id="Q2GXT4"/>
<evidence type="ECO:0000256" key="2">
    <source>
        <dbReference type="ARBA" id="ARBA00012838"/>
    </source>
</evidence>
<evidence type="ECO:0000259" key="10">
    <source>
        <dbReference type="Pfam" id="PF09334"/>
    </source>
</evidence>
<dbReference type="VEuPathDB" id="FungiDB:CHGG_07220"/>
<dbReference type="eggNOG" id="KOG0436">
    <property type="taxonomic scope" value="Eukaryota"/>
</dbReference>
<dbReference type="CDD" id="cd00814">
    <property type="entry name" value="MetRS_core"/>
    <property type="match status" value="1"/>
</dbReference>
<feature type="domain" description="Methionyl/Leucyl tRNA synthetase" evidence="10">
    <location>
        <begin position="167"/>
        <end position="382"/>
    </location>
</feature>
<dbReference type="InterPro" id="IPR015413">
    <property type="entry name" value="Methionyl/Leucyl_tRNA_Synth"/>
</dbReference>
<feature type="domain" description="Methionyl/Leucyl tRNA synthetase" evidence="10">
    <location>
        <begin position="42"/>
        <end position="154"/>
    </location>
</feature>
<keyword evidence="5 8" id="KW-0067">ATP-binding</keyword>
<proteinExistence type="inferred from homology"/>